<keyword evidence="3" id="KW-1185">Reference proteome</keyword>
<evidence type="ECO:0000256" key="1">
    <source>
        <dbReference type="SAM" id="MobiDB-lite"/>
    </source>
</evidence>
<evidence type="ECO:0008006" key="4">
    <source>
        <dbReference type="Google" id="ProtNLM"/>
    </source>
</evidence>
<feature type="region of interest" description="Disordered" evidence="1">
    <location>
        <begin position="158"/>
        <end position="252"/>
    </location>
</feature>
<dbReference type="SUPFAM" id="SSF54427">
    <property type="entry name" value="NTF2-like"/>
    <property type="match status" value="1"/>
</dbReference>
<name>A0ABR2L1A7_9EUKA</name>
<dbReference type="Proteomes" id="UP001470230">
    <property type="component" value="Unassembled WGS sequence"/>
</dbReference>
<evidence type="ECO:0000313" key="2">
    <source>
        <dbReference type="EMBL" id="KAK8897149.1"/>
    </source>
</evidence>
<proteinExistence type="predicted"/>
<accession>A0ABR2L1A7</accession>
<evidence type="ECO:0000313" key="3">
    <source>
        <dbReference type="Proteomes" id="UP001470230"/>
    </source>
</evidence>
<feature type="compositionally biased region" description="Polar residues" evidence="1">
    <location>
        <begin position="160"/>
        <end position="169"/>
    </location>
</feature>
<dbReference type="Gene3D" id="3.10.450.50">
    <property type="match status" value="1"/>
</dbReference>
<reference evidence="2 3" key="1">
    <citation type="submission" date="2024-04" db="EMBL/GenBank/DDBJ databases">
        <title>Tritrichomonas musculus Genome.</title>
        <authorList>
            <person name="Alves-Ferreira E."/>
            <person name="Grigg M."/>
            <person name="Lorenzi H."/>
            <person name="Galac M."/>
        </authorList>
    </citation>
    <scope>NUCLEOTIDE SEQUENCE [LARGE SCALE GENOMIC DNA]</scope>
    <source>
        <strain evidence="2 3">EAF2021</strain>
    </source>
</reference>
<sequence length="252" mass="29515">MDQTNPNPYNPAQFIVEYYTTYAYKRNEIFKFYEKMAAIYRQEWHTNISLNIQQCSDSLFFSKEGDHITVLNYATLPLQFGFLFVINGRIDTSDGRQMFFNQVLQNRYFGFYQLIVADYFAITGPPQWILPQTEYYDVYPPNATSNDVSTVPEIPKQDEAVNNQSEPSKQQVTQIQQQQQPTQQQQQNDYPINNGGRGRENNYRYPKYNYQRGGRGQSRNDNGSKDLSEKYGSSNKYTYNSQSKYIPPNQKS</sequence>
<gene>
    <name evidence="2" type="ORF">M9Y10_015083</name>
</gene>
<protein>
    <recommendedName>
        <fullName evidence="4">NTF2 domain-containing protein</fullName>
    </recommendedName>
</protein>
<comment type="caution">
    <text evidence="2">The sequence shown here is derived from an EMBL/GenBank/DDBJ whole genome shotgun (WGS) entry which is preliminary data.</text>
</comment>
<organism evidence="2 3">
    <name type="scientific">Tritrichomonas musculus</name>
    <dbReference type="NCBI Taxonomy" id="1915356"/>
    <lineage>
        <taxon>Eukaryota</taxon>
        <taxon>Metamonada</taxon>
        <taxon>Parabasalia</taxon>
        <taxon>Tritrichomonadida</taxon>
        <taxon>Tritrichomonadidae</taxon>
        <taxon>Tritrichomonas</taxon>
    </lineage>
</organism>
<dbReference type="InterPro" id="IPR032710">
    <property type="entry name" value="NTF2-like_dom_sf"/>
</dbReference>
<dbReference type="EMBL" id="JAPFFF010000002">
    <property type="protein sequence ID" value="KAK8897149.1"/>
    <property type="molecule type" value="Genomic_DNA"/>
</dbReference>
<feature type="compositionally biased region" description="Low complexity" evidence="1">
    <location>
        <begin position="170"/>
        <end position="187"/>
    </location>
</feature>
<feature type="compositionally biased region" description="Polar residues" evidence="1">
    <location>
        <begin position="231"/>
        <end position="252"/>
    </location>
</feature>